<comment type="caution">
    <text evidence="1">The sequence shown here is derived from an EMBL/GenBank/DDBJ whole genome shotgun (WGS) entry which is preliminary data.</text>
</comment>
<dbReference type="AlphaFoldDB" id="A0A101I1F9"/>
<evidence type="ECO:0000313" key="1">
    <source>
        <dbReference type="EMBL" id="KUK86473.1"/>
    </source>
</evidence>
<evidence type="ECO:0000313" key="2">
    <source>
        <dbReference type="Proteomes" id="UP000053467"/>
    </source>
</evidence>
<name>A0A101I1F9_UNCT6</name>
<sequence length="107" mass="12239">MNKKISDKRTIIPDKLFKATKQLIKIKEEARSLGIFVDDRELIECPKCGLMEDIDSYGRLFTVFKKSPNKGTGLKFKEMKNGKIFHCPNCGEIVSENVAKILEEFGR</sequence>
<dbReference type="Proteomes" id="UP000053467">
    <property type="component" value="Unassembled WGS sequence"/>
</dbReference>
<proteinExistence type="predicted"/>
<organism evidence="1 2">
    <name type="scientific">candidate division TA06 bacterium 34_109</name>
    <dbReference type="NCBI Taxonomy" id="1635277"/>
    <lineage>
        <taxon>Bacteria</taxon>
        <taxon>Bacteria division TA06</taxon>
    </lineage>
</organism>
<accession>A0A101I1F9</accession>
<protein>
    <submittedName>
        <fullName evidence="1">Uncharacterized protein</fullName>
    </submittedName>
</protein>
<gene>
    <name evidence="1" type="ORF">XE03_1489</name>
</gene>
<reference evidence="2" key="1">
    <citation type="journal article" date="2015" name="MBio">
        <title>Genome-Resolved Metagenomic Analysis Reveals Roles for Candidate Phyla and Other Microbial Community Members in Biogeochemical Transformations in Oil Reservoirs.</title>
        <authorList>
            <person name="Hu P."/>
            <person name="Tom L."/>
            <person name="Singh A."/>
            <person name="Thomas B.C."/>
            <person name="Baker B.J."/>
            <person name="Piceno Y.M."/>
            <person name="Andersen G.L."/>
            <person name="Banfield J.F."/>
        </authorList>
    </citation>
    <scope>NUCLEOTIDE SEQUENCE [LARGE SCALE GENOMIC DNA]</scope>
</reference>
<dbReference type="EMBL" id="LGGX01000018">
    <property type="protein sequence ID" value="KUK86473.1"/>
    <property type="molecule type" value="Genomic_DNA"/>
</dbReference>